<feature type="domain" description="PDZ" evidence="6">
    <location>
        <begin position="2617"/>
        <end position="2701"/>
    </location>
</feature>
<feature type="compositionally biased region" description="Polar residues" evidence="5">
    <location>
        <begin position="2175"/>
        <end position="2188"/>
    </location>
</feature>
<feature type="compositionally biased region" description="Basic and acidic residues" evidence="5">
    <location>
        <begin position="1872"/>
        <end position="1881"/>
    </location>
</feature>
<dbReference type="GeneID" id="107265201"/>
<dbReference type="GO" id="GO:0016020">
    <property type="term" value="C:membrane"/>
    <property type="evidence" value="ECO:0007669"/>
    <property type="project" value="UniProtKB-SubCell"/>
</dbReference>
<feature type="region of interest" description="Disordered" evidence="5">
    <location>
        <begin position="1857"/>
        <end position="1883"/>
    </location>
</feature>
<feature type="domain" description="PDZ" evidence="6">
    <location>
        <begin position="596"/>
        <end position="686"/>
    </location>
</feature>
<feature type="region of interest" description="Disordered" evidence="5">
    <location>
        <begin position="1988"/>
        <end position="2015"/>
    </location>
</feature>
<protein>
    <submittedName>
        <fullName evidence="8">Uncharacterized protein LOC107265201</fullName>
    </submittedName>
</protein>
<dbReference type="Gene3D" id="2.30.42.10">
    <property type="match status" value="10"/>
</dbReference>
<dbReference type="PROSITE" id="PS50106">
    <property type="entry name" value="PDZ"/>
    <property type="match status" value="10"/>
</dbReference>
<feature type="compositionally biased region" description="Basic and acidic residues" evidence="5">
    <location>
        <begin position="1797"/>
        <end position="1813"/>
    </location>
</feature>
<keyword evidence="7" id="KW-1185">Reference proteome</keyword>
<evidence type="ECO:0000256" key="2">
    <source>
        <dbReference type="ARBA" id="ARBA00022553"/>
    </source>
</evidence>
<dbReference type="CDD" id="cd06672">
    <property type="entry name" value="PDZ8_MUPP1-PDZ7_PATJ-PDZ2_INAD-like"/>
    <property type="match status" value="1"/>
</dbReference>
<dbReference type="Pfam" id="PF00595">
    <property type="entry name" value="PDZ"/>
    <property type="match status" value="9"/>
</dbReference>
<feature type="compositionally biased region" description="Basic residues" evidence="5">
    <location>
        <begin position="933"/>
        <end position="942"/>
    </location>
</feature>
<dbReference type="CDD" id="cd06667">
    <property type="entry name" value="PDZ2_MUPP1-like"/>
    <property type="match status" value="1"/>
</dbReference>
<gene>
    <name evidence="8" type="primary">LOC107265201</name>
</gene>
<feature type="region of interest" description="Disordered" evidence="5">
    <location>
        <begin position="1932"/>
        <end position="1955"/>
    </location>
</feature>
<accession>A0AAJ7VYX7</accession>
<feature type="region of interest" description="Disordered" evidence="5">
    <location>
        <begin position="1672"/>
        <end position="1712"/>
    </location>
</feature>
<feature type="domain" description="PDZ" evidence="6">
    <location>
        <begin position="2358"/>
        <end position="2427"/>
    </location>
</feature>
<feature type="region of interest" description="Disordered" evidence="5">
    <location>
        <begin position="2562"/>
        <end position="2609"/>
    </location>
</feature>
<feature type="region of interest" description="Disordered" evidence="5">
    <location>
        <begin position="2172"/>
        <end position="2311"/>
    </location>
</feature>
<evidence type="ECO:0000256" key="3">
    <source>
        <dbReference type="ARBA" id="ARBA00022737"/>
    </source>
</evidence>
<feature type="region of interest" description="Disordered" evidence="5">
    <location>
        <begin position="1399"/>
        <end position="1429"/>
    </location>
</feature>
<dbReference type="SUPFAM" id="SSF50156">
    <property type="entry name" value="PDZ domain-like"/>
    <property type="match status" value="10"/>
</dbReference>
<evidence type="ECO:0000259" key="6">
    <source>
        <dbReference type="PROSITE" id="PS50106"/>
    </source>
</evidence>
<evidence type="ECO:0000313" key="7">
    <source>
        <dbReference type="Proteomes" id="UP000694920"/>
    </source>
</evidence>
<feature type="compositionally biased region" description="Basic and acidic residues" evidence="5">
    <location>
        <begin position="2563"/>
        <end position="2572"/>
    </location>
</feature>
<dbReference type="FunFam" id="2.30.42.10:FF:000070">
    <property type="entry name" value="Multiple PDZ domain protein"/>
    <property type="match status" value="1"/>
</dbReference>
<dbReference type="Proteomes" id="UP000694920">
    <property type="component" value="Unplaced"/>
</dbReference>
<dbReference type="CDD" id="cd06671">
    <property type="entry name" value="PDZ7_MUPP1-PD6_PATJ-like"/>
    <property type="match status" value="1"/>
</dbReference>
<feature type="domain" description="PDZ" evidence="6">
    <location>
        <begin position="397"/>
        <end position="482"/>
    </location>
</feature>
<feature type="compositionally biased region" description="Basic and acidic residues" evidence="5">
    <location>
        <begin position="1685"/>
        <end position="1704"/>
    </location>
</feature>
<feature type="compositionally biased region" description="Basic and acidic residues" evidence="5">
    <location>
        <begin position="1399"/>
        <end position="1426"/>
    </location>
</feature>
<dbReference type="CDD" id="cd06669">
    <property type="entry name" value="PDZ5_MUPP1-like"/>
    <property type="match status" value="1"/>
</dbReference>
<feature type="region of interest" description="Disordered" evidence="5">
    <location>
        <begin position="1797"/>
        <end position="1829"/>
    </location>
</feature>
<dbReference type="PANTHER" id="PTHR19964">
    <property type="entry name" value="MULTIPLE PDZ DOMAIN PROTEIN"/>
    <property type="match status" value="1"/>
</dbReference>
<feature type="domain" description="PDZ" evidence="6">
    <location>
        <begin position="2708"/>
        <end position="2776"/>
    </location>
</feature>
<keyword evidence="4" id="KW-0472">Membrane</keyword>
<feature type="compositionally biased region" description="Polar residues" evidence="5">
    <location>
        <begin position="1859"/>
        <end position="1871"/>
    </location>
</feature>
<feature type="region of interest" description="Disordered" evidence="5">
    <location>
        <begin position="1626"/>
        <end position="1657"/>
    </location>
</feature>
<evidence type="ECO:0000256" key="5">
    <source>
        <dbReference type="SAM" id="MobiDB-lite"/>
    </source>
</evidence>
<dbReference type="InterPro" id="IPR051342">
    <property type="entry name" value="PDZ_scaffold"/>
</dbReference>
<feature type="domain" description="PDZ" evidence="6">
    <location>
        <begin position="2476"/>
        <end position="2559"/>
    </location>
</feature>
<feature type="domain" description="PDZ" evidence="6">
    <location>
        <begin position="2054"/>
        <end position="2148"/>
    </location>
</feature>
<dbReference type="InterPro" id="IPR036034">
    <property type="entry name" value="PDZ_sf"/>
</dbReference>
<evidence type="ECO:0000256" key="1">
    <source>
        <dbReference type="ARBA" id="ARBA00004370"/>
    </source>
</evidence>
<dbReference type="SMART" id="SM00228">
    <property type="entry name" value="PDZ"/>
    <property type="match status" value="10"/>
</dbReference>
<feature type="region of interest" description="Disordered" evidence="5">
    <location>
        <begin position="110"/>
        <end position="182"/>
    </location>
</feature>
<proteinExistence type="predicted"/>
<feature type="compositionally biased region" description="Acidic residues" evidence="5">
    <location>
        <begin position="914"/>
        <end position="924"/>
    </location>
</feature>
<feature type="compositionally biased region" description="Polar residues" evidence="5">
    <location>
        <begin position="1932"/>
        <end position="1942"/>
    </location>
</feature>
<reference evidence="8" key="1">
    <citation type="submission" date="2025-08" db="UniProtKB">
        <authorList>
            <consortium name="RefSeq"/>
        </authorList>
    </citation>
    <scope>IDENTIFICATION</scope>
</reference>
<feature type="compositionally biased region" description="Basic and acidic residues" evidence="5">
    <location>
        <begin position="2265"/>
        <end position="2276"/>
    </location>
</feature>
<dbReference type="KEGG" id="ccin:107265201"/>
<dbReference type="InterPro" id="IPR001478">
    <property type="entry name" value="PDZ"/>
</dbReference>
<feature type="compositionally biased region" description="Basic and acidic residues" evidence="5">
    <location>
        <begin position="2213"/>
        <end position="2234"/>
    </location>
</feature>
<dbReference type="CDD" id="cd06791">
    <property type="entry name" value="PDZ3_MUPP1-like"/>
    <property type="match status" value="1"/>
</dbReference>
<organism evidence="7 8">
    <name type="scientific">Cephus cinctus</name>
    <name type="common">Wheat stem sawfly</name>
    <dbReference type="NCBI Taxonomy" id="211228"/>
    <lineage>
        <taxon>Eukaryota</taxon>
        <taxon>Metazoa</taxon>
        <taxon>Ecdysozoa</taxon>
        <taxon>Arthropoda</taxon>
        <taxon>Hexapoda</taxon>
        <taxon>Insecta</taxon>
        <taxon>Pterygota</taxon>
        <taxon>Neoptera</taxon>
        <taxon>Endopterygota</taxon>
        <taxon>Hymenoptera</taxon>
        <taxon>Cephoidea</taxon>
        <taxon>Cephidae</taxon>
        <taxon>Cephus</taxon>
    </lineage>
</organism>
<feature type="region of interest" description="Disordered" evidence="5">
    <location>
        <begin position="880"/>
        <end position="961"/>
    </location>
</feature>
<dbReference type="CDD" id="cd23064">
    <property type="entry name" value="PDZ3_INAD-like"/>
    <property type="match status" value="1"/>
</dbReference>
<dbReference type="PANTHER" id="PTHR19964:SF92">
    <property type="entry name" value="PATJ HOMOLOG"/>
    <property type="match status" value="1"/>
</dbReference>
<keyword evidence="2" id="KW-0597">Phosphoprotein</keyword>
<feature type="domain" description="PDZ" evidence="6">
    <location>
        <begin position="770"/>
        <end position="846"/>
    </location>
</feature>
<feature type="domain" description="PDZ" evidence="6">
    <location>
        <begin position="29"/>
        <end position="74"/>
    </location>
</feature>
<feature type="compositionally biased region" description="Low complexity" evidence="5">
    <location>
        <begin position="1996"/>
        <end position="2015"/>
    </location>
</feature>
<evidence type="ECO:0000313" key="8">
    <source>
        <dbReference type="RefSeq" id="XP_024938329.1"/>
    </source>
</evidence>
<evidence type="ECO:0000256" key="4">
    <source>
        <dbReference type="ARBA" id="ARBA00023136"/>
    </source>
</evidence>
<dbReference type="CDD" id="cd06668">
    <property type="entry name" value="PDZ4_MUPP1-like"/>
    <property type="match status" value="1"/>
</dbReference>
<feature type="compositionally biased region" description="Basic and acidic residues" evidence="5">
    <location>
        <begin position="2591"/>
        <end position="2609"/>
    </location>
</feature>
<dbReference type="RefSeq" id="XP_024938329.1">
    <property type="nucleotide sequence ID" value="XM_025082561.1"/>
</dbReference>
<feature type="compositionally biased region" description="Polar residues" evidence="5">
    <location>
        <begin position="898"/>
        <end position="907"/>
    </location>
</feature>
<feature type="domain" description="PDZ" evidence="6">
    <location>
        <begin position="197"/>
        <end position="277"/>
    </location>
</feature>
<feature type="compositionally biased region" description="Basic residues" evidence="5">
    <location>
        <begin position="2243"/>
        <end position="2253"/>
    </location>
</feature>
<dbReference type="FunFam" id="2.30.42.10:FF:000125">
    <property type="entry name" value="PATJ, crumbs cell polarity complex component"/>
    <property type="match status" value="1"/>
</dbReference>
<comment type="subcellular location">
    <subcellularLocation>
        <location evidence="1">Membrane</location>
    </subcellularLocation>
</comment>
<keyword evidence="3" id="KW-0677">Repeat</keyword>
<feature type="compositionally biased region" description="Low complexity" evidence="5">
    <location>
        <begin position="123"/>
        <end position="152"/>
    </location>
</feature>
<name>A0AAJ7VYX7_CEPCN</name>
<sequence>MCDGLRLKNQLRARVLLDWLLYLPDSLSDGRLVEGDQILAIDGQPLDSNISHEQAISILQKARGLVELVVARSAQDVGSSLPTDELFGASGSTAAAGGAAGVGAIISAGVPGSQASSDKEHSASASVSVSSIATPPVATTPSQSSTTTAATPGPTPTPTSTPVPGGLVVERSPSAVSDASKTGSDMVLNTEWAQVEVINLINDGSGLGFGIIGGRSTGVVVKTILPGGVADRDNRLQSGDHILQIGDVNLRGMGSEQVAAVLRQSGTHVRLVVARPVEPTSPDYQALGSHAPIVPTKILGDPDELERHLVQSVPETYNARQLQGDTSYDNGYVYSQEPDIEMHTRPSLIMDVVRNPVPIGAVPIIPGVPVPAQIQNLPVLSMETLDVNSLPEMERFTVELKKDIYGLGITIAGYVCEKEELSGIFVKSISEGSAADLSNKIQINDRIVEVDGHSLQGYSNHEAVEVLRSTGQTVVLCLERYLRGPKYEQLQQAIAASELRPPQPGSPSITSLPSFPISADGETTTEIEPEGESHTTVDSAVLQEGETHDHLTEDLDEATNVEALLSDPSSELTPQIRAAIKAKWQKIVGPDTEIVVAQLKKFAEGSGLGISLEGTVDVEDGQEVRPHHYIRSILPEGPVGQNGTLRSGDELLEVNGYRLLGINHMEVVSVLKELPIHVRMVCGRNIASQDPLCPIDTAQHQAAFQTRSILGGSLQNLLPAMDRLVKAKSDGSLASTTTTATVTDASLNKMKSRSLEPLTGLAMWSSEAQIIELVKGERGLGFSILDYQDPMNPNETVIVIRSLVPGGVAQVDGQLIPGDRLLFVNDIALQNATLDQAVQALKGAPKGTVRIGVAKPLPIPDSIAQQLVTPICIVRRSRSLPDDTEAADRTTALDDVLSSRSGVSRASMNKPEADNSDSLEDFEDASPITPVHSPKKKKKEKPRTKDDFCASGKSSPNAVVPQSVIEKQEEEGEATISPNDGIVPNVDVNALKERFASLPFEREHVSSIATLASPRHAEHHPGKRVEETVEGVKMQSEVKEIVEPDHSQKEISNVKIMEEIMIYDTGPESSQKNFPHEIMANVKWQGSLVKEKEPNVEVNRETITGETGAVSVIVGKSVNLEDETNMKVNKELLGGSSSEMALTDKEIEANARKLSKERRKSLKEQKSIERVTEYLTKHAVIENSSFDDEIPKRNEARKNLKSRDRLVKQKSSEKIVSLPATDVHAVSTIKHSLFIEPRPSASSERRKSLTKQENVGSVLQGSLEIDRFTSIDVVLGEENKLDILEGSKQLESTDAHSKHTSKSSEIIKEPKIYNVIKKPSTTESCDKKRFEPISLVHTSKKEVKIQEDIQVLYEIPQEEISVLPDVQLVTAKIIDVEEITASLVEKVFESRVVVSSPPEIERLTDKTESRPKASREKTHSTEEPDQGRLQLSVLSKSISENTLTAVEEEENKISEKNIKPEILLDLSKLPKQSESDTCANINTELTKEKRSMTRIGSDGSRKVETISRIKCSASVGSDEVAESKSNEIIKDSNTLAEKEKREDIVTQVCSEVETTESTIDVAHLHVDIDDKNTDQVAELQHHGHQDEIDESIEAASSEQSTSLRRISSCQETQLRSKTLTENEKWNREKRDKLDSIVKDSPEINEKPYSEEVKDSQKKELIQKRLEYKSVDQRLRENSSRGITRSKSDRSSEATKKKQIDRSEKNPGFVSGIKQTEEQLQKAFEKQREHEIFLQNKRFLQDSLLCAKLDEDSLIGKQHSLQYQSQTLETQSEHFTASTSLENLLKLIPESRLPESCLTKKDKDSSLKNKREVETQTQQETKGTQCGSEDHLDSLFKSSVQSIHSFTDDKLLKNLRKEVQTQTQGENKSTQCDSEHIAEESPLKGSFRQESLAVSKGSFLSPRKDVEVQVEQESKGIQCSFEKIFDSRIKSTSLVPRSTSQAESPRKEVEVQTYQENKSIQCDRDKYSKKPGLSTRSSSIPLNLDSQLSQLPESQTSIESHQLSIESSESSNSSSPHKIPIILLVEGRTNMTVTHNYRDKDGNVLWAKHWGPERLVQIYREPKSSLGLSIVGGKVDLYNGGPNKSENISGIFIKNVLPNSPAGRTGELKTGDRIIEVDGIDLRNSTHERAVEAIQAAGNPVSLLVQSLVQLSPEDERQMQEDDDDIGRNIRKEVNKNQGIATPEAPTTSFRHKPPPVSPARTMTPELIQEGIEDGEKYAASRTDLRRQSTKRDSDGAGPSTKRSSMKKSLRKKAPSPPKTPGILREVSEEHDDHPPQKEPPQTPKPKYSSDESSEEEDTRHLEGNVYTKSGIEISRKSAGNVKRTKEEIQADPEPEDEFGYTAKKIKKRYDNLGHTVLMVKLEKDRSGLGISLAGHKDRNRMAVFVCGLNPKGVAHKTGGLHIGDEILEVNGTVLQGRCHLNASALIKGMPGTCFKVIVLRRSTAVNDLAVKPIVQFPPTLQDDDARCFSQYKGVHTVSIKKGQYGLGIMIIEGKHAEVGQGIFVSDIQEGSAAEQAGLQVGDMILAVNLDSLLGASYDEATVLLKKTEGVVTLTVCNPNQSKVAKEDEERAKGINADAVTSGDQTNSTAPKEPEKPKEPEPPKDPKDCEISIGKETTIEFSKSKDTGIGLTIVGGSDTPLGSIVILEVYPDGAAGKDGRLKPGDQIIEMCHESFKTIEYATAREFILKVSGTIHMIVLREDKALEEIDVEIQKKSGKGAGLCITGFKSGIGAYVSDMFPGGSALESGKIVKGDRIISICGQDMREASVEDIAFQLKVSNPVQLRLARYKPIKQ</sequence>